<evidence type="ECO:0000313" key="2">
    <source>
        <dbReference type="Proteomes" id="UP000030655"/>
    </source>
</evidence>
<reference evidence="1 2" key="2">
    <citation type="submission" date="2014-03" db="EMBL/GenBank/DDBJ databases">
        <title>The Genome Sequence of Anncaliia algerae insect isolate PRA339.</title>
        <authorList>
            <consortium name="The Broad Institute Genome Sequencing Platform"/>
            <consortium name="The Broad Institute Genome Sequencing Center for Infectious Disease"/>
            <person name="Cuomo C."/>
            <person name="Becnel J."/>
            <person name="Sanscrainte N."/>
            <person name="Walker B."/>
            <person name="Young S.K."/>
            <person name="Zeng Q."/>
            <person name="Gargeya S."/>
            <person name="Fitzgerald M."/>
            <person name="Haas B."/>
            <person name="Abouelleil A."/>
            <person name="Alvarado L."/>
            <person name="Arachchi H.M."/>
            <person name="Berlin A.M."/>
            <person name="Chapman S.B."/>
            <person name="Dewar J."/>
            <person name="Goldberg J."/>
            <person name="Griggs A."/>
            <person name="Gujja S."/>
            <person name="Hansen M."/>
            <person name="Howarth C."/>
            <person name="Imamovic A."/>
            <person name="Larimer J."/>
            <person name="McCowan C."/>
            <person name="Murphy C."/>
            <person name="Neiman D."/>
            <person name="Pearson M."/>
            <person name="Priest M."/>
            <person name="Roberts A."/>
            <person name="Saif S."/>
            <person name="Shea T."/>
            <person name="Sisk P."/>
            <person name="Sykes S."/>
            <person name="Wortman J."/>
            <person name="Nusbaum C."/>
            <person name="Birren B."/>
        </authorList>
    </citation>
    <scope>NUCLEOTIDE SEQUENCE [LARGE SCALE GENOMIC DNA]</scope>
    <source>
        <strain evidence="1 2">PRA339</strain>
    </source>
</reference>
<gene>
    <name evidence="1" type="ORF">H312_03635</name>
</gene>
<feature type="non-terminal residue" evidence="1">
    <location>
        <position position="128"/>
    </location>
</feature>
<organism evidence="1 2">
    <name type="scientific">Anncaliia algerae PRA339</name>
    <dbReference type="NCBI Taxonomy" id="1288291"/>
    <lineage>
        <taxon>Eukaryota</taxon>
        <taxon>Fungi</taxon>
        <taxon>Fungi incertae sedis</taxon>
        <taxon>Microsporidia</taxon>
        <taxon>Tubulinosematoidea</taxon>
        <taxon>Tubulinosematidae</taxon>
        <taxon>Anncaliia</taxon>
    </lineage>
</organism>
<dbReference type="EMBL" id="KK365508">
    <property type="protein sequence ID" value="KCZ78982.1"/>
    <property type="molecule type" value="Genomic_DNA"/>
</dbReference>
<name>A0A059EVT6_9MICR</name>
<keyword evidence="2" id="KW-1185">Reference proteome</keyword>
<sequence>MNNFTKEIIEQVEEINTKEKKKISSIKNILKKVKLSNKKLKHSSLCREWKVLNKLLKRMTKREKQSKQIMNKNTTIYKSYENTESEKYYFDINKIEFTDKEKENIYKLLKEYFKENISDKYINDYPIP</sequence>
<dbReference type="AlphaFoldDB" id="A0A059EVT6"/>
<protein>
    <submittedName>
        <fullName evidence="1">Uncharacterized protein</fullName>
    </submittedName>
</protein>
<accession>A0A059EVT6</accession>
<dbReference type="Proteomes" id="UP000030655">
    <property type="component" value="Unassembled WGS sequence"/>
</dbReference>
<dbReference type="HOGENOM" id="CLU_131032_0_0_1"/>
<dbReference type="VEuPathDB" id="MicrosporidiaDB:H312_03635"/>
<proteinExistence type="predicted"/>
<dbReference type="OrthoDB" id="10451217at2759"/>
<reference evidence="2" key="1">
    <citation type="submission" date="2013-02" db="EMBL/GenBank/DDBJ databases">
        <authorList>
            <consortium name="The Broad Institute Genome Sequencing Platform"/>
            <person name="Cuomo C."/>
            <person name="Becnel J."/>
            <person name="Sanscrainte N."/>
            <person name="Walker B."/>
            <person name="Young S.K."/>
            <person name="Zeng Q."/>
            <person name="Gargeya S."/>
            <person name="Fitzgerald M."/>
            <person name="Haas B."/>
            <person name="Abouelleil A."/>
            <person name="Alvarado L."/>
            <person name="Arachchi H.M."/>
            <person name="Berlin A.M."/>
            <person name="Chapman S.B."/>
            <person name="Dewar J."/>
            <person name="Goldberg J."/>
            <person name="Griggs A."/>
            <person name="Gujja S."/>
            <person name="Hansen M."/>
            <person name="Howarth C."/>
            <person name="Imamovic A."/>
            <person name="Larimer J."/>
            <person name="McCowan C."/>
            <person name="Murphy C."/>
            <person name="Neiman D."/>
            <person name="Pearson M."/>
            <person name="Priest M."/>
            <person name="Roberts A."/>
            <person name="Saif S."/>
            <person name="Shea T."/>
            <person name="Sisk P."/>
            <person name="Sykes S."/>
            <person name="Wortman J."/>
            <person name="Nusbaum C."/>
            <person name="Birren B."/>
        </authorList>
    </citation>
    <scope>NUCLEOTIDE SEQUENCE [LARGE SCALE GENOMIC DNA]</scope>
    <source>
        <strain evidence="2">PRA339</strain>
    </source>
</reference>
<evidence type="ECO:0000313" key="1">
    <source>
        <dbReference type="EMBL" id="KCZ78982.1"/>
    </source>
</evidence>